<evidence type="ECO:0008006" key="3">
    <source>
        <dbReference type="Google" id="ProtNLM"/>
    </source>
</evidence>
<comment type="caution">
    <text evidence="1">The sequence shown here is derived from an EMBL/GenBank/DDBJ whole genome shotgun (WGS) entry which is preliminary data.</text>
</comment>
<organism evidence="1 2">
    <name type="scientific">Blautia fusiformis</name>
    <dbReference type="NCBI Taxonomy" id="2881264"/>
    <lineage>
        <taxon>Bacteria</taxon>
        <taxon>Bacillati</taxon>
        <taxon>Bacillota</taxon>
        <taxon>Clostridia</taxon>
        <taxon>Lachnospirales</taxon>
        <taxon>Lachnospiraceae</taxon>
        <taxon>Blautia</taxon>
    </lineage>
</organism>
<proteinExistence type="predicted"/>
<reference evidence="1 2" key="1">
    <citation type="submission" date="2021-10" db="EMBL/GenBank/DDBJ databases">
        <title>Anaerobic single-cell dispensing facilitates the cultivation of human gut bacteria.</title>
        <authorList>
            <person name="Afrizal A."/>
        </authorList>
    </citation>
    <scope>NUCLEOTIDE SEQUENCE [LARGE SCALE GENOMIC DNA]</scope>
    <source>
        <strain evidence="1 2">CLA-AA-H217</strain>
    </source>
</reference>
<gene>
    <name evidence="1" type="ORF">LKD40_09975</name>
</gene>
<protein>
    <recommendedName>
        <fullName evidence="3">RNA polymerase Rpb6</fullName>
    </recommendedName>
</protein>
<dbReference type="AlphaFoldDB" id="A0AAW4W9M1"/>
<evidence type="ECO:0000313" key="1">
    <source>
        <dbReference type="EMBL" id="MCC2228127.1"/>
    </source>
</evidence>
<evidence type="ECO:0000313" key="2">
    <source>
        <dbReference type="Proteomes" id="UP001198612"/>
    </source>
</evidence>
<dbReference type="RefSeq" id="WP_227588778.1">
    <property type="nucleotide sequence ID" value="NZ_JAJEQQ010000013.1"/>
</dbReference>
<sequence length="99" mass="11379">MALKKKVIQDDGVTTEYHRILYVSNTVNSHCSISVISLISEKIRKKQLAGEIQQPYQKIVTYETEKFSDLSIKEAYEYLKTLPEFEGAEDVFEDKNSSV</sequence>
<name>A0AAW4W9M1_9FIRM</name>
<accession>A0AAW4W9M1</accession>
<dbReference type="Proteomes" id="UP001198612">
    <property type="component" value="Unassembled WGS sequence"/>
</dbReference>
<keyword evidence="2" id="KW-1185">Reference proteome</keyword>
<dbReference type="EMBL" id="JAJEQQ010000013">
    <property type="protein sequence ID" value="MCC2228127.1"/>
    <property type="molecule type" value="Genomic_DNA"/>
</dbReference>